<reference evidence="2 3" key="1">
    <citation type="journal article" date="2018" name="Nat. Ecol. Evol.">
        <title>Pezizomycetes genomes reveal the molecular basis of ectomycorrhizal truffle lifestyle.</title>
        <authorList>
            <person name="Murat C."/>
            <person name="Payen T."/>
            <person name="Noel B."/>
            <person name="Kuo A."/>
            <person name="Morin E."/>
            <person name="Chen J."/>
            <person name="Kohler A."/>
            <person name="Krizsan K."/>
            <person name="Balestrini R."/>
            <person name="Da Silva C."/>
            <person name="Montanini B."/>
            <person name="Hainaut M."/>
            <person name="Levati E."/>
            <person name="Barry K.W."/>
            <person name="Belfiori B."/>
            <person name="Cichocki N."/>
            <person name="Clum A."/>
            <person name="Dockter R.B."/>
            <person name="Fauchery L."/>
            <person name="Guy J."/>
            <person name="Iotti M."/>
            <person name="Le Tacon F."/>
            <person name="Lindquist E.A."/>
            <person name="Lipzen A."/>
            <person name="Malagnac F."/>
            <person name="Mello A."/>
            <person name="Molinier V."/>
            <person name="Miyauchi S."/>
            <person name="Poulain J."/>
            <person name="Riccioni C."/>
            <person name="Rubini A."/>
            <person name="Sitrit Y."/>
            <person name="Splivallo R."/>
            <person name="Traeger S."/>
            <person name="Wang M."/>
            <person name="Zifcakova L."/>
            <person name="Wipf D."/>
            <person name="Zambonelli A."/>
            <person name="Paolocci F."/>
            <person name="Nowrousian M."/>
            <person name="Ottonello S."/>
            <person name="Baldrian P."/>
            <person name="Spatafora J.W."/>
            <person name="Henrissat B."/>
            <person name="Nagy L.G."/>
            <person name="Aury J.M."/>
            <person name="Wincker P."/>
            <person name="Grigoriev I.V."/>
            <person name="Bonfante P."/>
            <person name="Martin F.M."/>
        </authorList>
    </citation>
    <scope>NUCLEOTIDE SEQUENCE [LARGE SCALE GENOMIC DNA]</scope>
    <source>
        <strain evidence="2 3">RN42</strain>
    </source>
</reference>
<feature type="compositionally biased region" description="Low complexity" evidence="1">
    <location>
        <begin position="58"/>
        <end position="73"/>
    </location>
</feature>
<dbReference type="Proteomes" id="UP000275078">
    <property type="component" value="Unassembled WGS sequence"/>
</dbReference>
<gene>
    <name evidence="2" type="ORF">BJ508DRAFT_314892</name>
</gene>
<dbReference type="AlphaFoldDB" id="A0A3N4HDC2"/>
<name>A0A3N4HDC2_ASCIM</name>
<accession>A0A3N4HDC2</accession>
<evidence type="ECO:0000313" key="3">
    <source>
        <dbReference type="Proteomes" id="UP000275078"/>
    </source>
</evidence>
<evidence type="ECO:0000313" key="2">
    <source>
        <dbReference type="EMBL" id="RPA72275.1"/>
    </source>
</evidence>
<feature type="compositionally biased region" description="Basic and acidic residues" evidence="1">
    <location>
        <begin position="80"/>
        <end position="104"/>
    </location>
</feature>
<feature type="region of interest" description="Disordered" evidence="1">
    <location>
        <begin position="20"/>
        <end position="148"/>
    </location>
</feature>
<keyword evidence="3" id="KW-1185">Reference proteome</keyword>
<sequence length="309" mass="34963">MVPCLRHNWKRSAISAEAYTAGKTNEHTRQVASGATEKENKRDRHGQQDTEGGSSGATKELLPPETKETPPTTALCELEYQERQTRSITRLRDLTARNEGDQKSSKSTKRTRSGKCTTTDETPVPKKSKTLLKSSASCEGYQKENRAGQVRISRAQLPRNRVACGPQKLATRDPKISSKEQAETLIENVPIFCEVQDPHAEKKIIIAEREEGCHSGLENAPQAAKCSGRRELRRENGVMELKHSVTCSLEPVRLVPWVPPIVRERDLKDAFCHRVRESWSDARRRSEPVEKEWRISKMEEWKQDGLGSR</sequence>
<protein>
    <submittedName>
        <fullName evidence="2">Uncharacterized protein</fullName>
    </submittedName>
</protein>
<proteinExistence type="predicted"/>
<dbReference type="EMBL" id="ML119869">
    <property type="protein sequence ID" value="RPA72275.1"/>
    <property type="molecule type" value="Genomic_DNA"/>
</dbReference>
<organism evidence="2 3">
    <name type="scientific">Ascobolus immersus RN42</name>
    <dbReference type="NCBI Taxonomy" id="1160509"/>
    <lineage>
        <taxon>Eukaryota</taxon>
        <taxon>Fungi</taxon>
        <taxon>Dikarya</taxon>
        <taxon>Ascomycota</taxon>
        <taxon>Pezizomycotina</taxon>
        <taxon>Pezizomycetes</taxon>
        <taxon>Pezizales</taxon>
        <taxon>Ascobolaceae</taxon>
        <taxon>Ascobolus</taxon>
    </lineage>
</organism>
<feature type="compositionally biased region" description="Basic and acidic residues" evidence="1">
    <location>
        <begin position="36"/>
        <end position="48"/>
    </location>
</feature>
<evidence type="ECO:0000256" key="1">
    <source>
        <dbReference type="SAM" id="MobiDB-lite"/>
    </source>
</evidence>